<dbReference type="EMBL" id="JAAIUW010000013">
    <property type="protein sequence ID" value="KAF7801894.1"/>
    <property type="molecule type" value="Genomic_DNA"/>
</dbReference>
<reference evidence="1" key="1">
    <citation type="submission" date="2020-09" db="EMBL/GenBank/DDBJ databases">
        <title>Genome-Enabled Discovery of Anthraquinone Biosynthesis in Senna tora.</title>
        <authorList>
            <person name="Kang S.-H."/>
            <person name="Pandey R.P."/>
            <person name="Lee C.-M."/>
            <person name="Sim J.-S."/>
            <person name="Jeong J.-T."/>
            <person name="Choi B.-S."/>
            <person name="Jung M."/>
            <person name="Ginzburg D."/>
            <person name="Zhao K."/>
            <person name="Won S.Y."/>
            <person name="Oh T.-J."/>
            <person name="Yu Y."/>
            <person name="Kim N.-H."/>
            <person name="Lee O.R."/>
            <person name="Lee T.-H."/>
            <person name="Bashyal P."/>
            <person name="Kim T.-S."/>
            <person name="Lee W.-H."/>
            <person name="Kawkins C."/>
            <person name="Kim C.-K."/>
            <person name="Kim J.S."/>
            <person name="Ahn B.O."/>
            <person name="Rhee S.Y."/>
            <person name="Sohng J.K."/>
        </authorList>
    </citation>
    <scope>NUCLEOTIDE SEQUENCE</scope>
    <source>
        <tissue evidence="1">Leaf</tissue>
    </source>
</reference>
<gene>
    <name evidence="1" type="ORF">G2W53_041005</name>
</gene>
<comment type="caution">
    <text evidence="1">The sequence shown here is derived from an EMBL/GenBank/DDBJ whole genome shotgun (WGS) entry which is preliminary data.</text>
</comment>
<sequence>MSGASSTKDKHTILYKGVTIPQPDFSDENCGMAE</sequence>
<evidence type="ECO:0000313" key="2">
    <source>
        <dbReference type="Proteomes" id="UP000634136"/>
    </source>
</evidence>
<protein>
    <submittedName>
        <fullName evidence="1">Uncharacterized protein</fullName>
    </submittedName>
</protein>
<proteinExistence type="predicted"/>
<keyword evidence="2" id="KW-1185">Reference proteome</keyword>
<accession>A0A834SEI0</accession>
<name>A0A834SEI0_9FABA</name>
<dbReference type="Proteomes" id="UP000634136">
    <property type="component" value="Unassembled WGS sequence"/>
</dbReference>
<evidence type="ECO:0000313" key="1">
    <source>
        <dbReference type="EMBL" id="KAF7801894.1"/>
    </source>
</evidence>
<organism evidence="1 2">
    <name type="scientific">Senna tora</name>
    <dbReference type="NCBI Taxonomy" id="362788"/>
    <lineage>
        <taxon>Eukaryota</taxon>
        <taxon>Viridiplantae</taxon>
        <taxon>Streptophyta</taxon>
        <taxon>Embryophyta</taxon>
        <taxon>Tracheophyta</taxon>
        <taxon>Spermatophyta</taxon>
        <taxon>Magnoliopsida</taxon>
        <taxon>eudicotyledons</taxon>
        <taxon>Gunneridae</taxon>
        <taxon>Pentapetalae</taxon>
        <taxon>rosids</taxon>
        <taxon>fabids</taxon>
        <taxon>Fabales</taxon>
        <taxon>Fabaceae</taxon>
        <taxon>Caesalpinioideae</taxon>
        <taxon>Cassia clade</taxon>
        <taxon>Senna</taxon>
    </lineage>
</organism>
<dbReference type="AlphaFoldDB" id="A0A834SEI0"/>